<feature type="transmembrane region" description="Helical" evidence="1">
    <location>
        <begin position="27"/>
        <end position="46"/>
    </location>
</feature>
<feature type="transmembrane region" description="Helical" evidence="1">
    <location>
        <begin position="262"/>
        <end position="279"/>
    </location>
</feature>
<protein>
    <recommendedName>
        <fullName evidence="4">Mutg family lantibiotic protection abc superfamily atp binding cassette transporter permease</fullName>
    </recommendedName>
</protein>
<gene>
    <name evidence="2" type="ORF">LKACC12383_00397</name>
</gene>
<reference evidence="2 3" key="1">
    <citation type="submission" date="2017-03" db="EMBL/GenBank/DDBJ databases">
        <title>Genome sequence of Lactobacillus kimchii KACC 12383.</title>
        <authorList>
            <person name="Chun J."/>
        </authorList>
    </citation>
    <scope>NUCLEOTIDE SEQUENCE [LARGE SCALE GENOMIC DNA]</scope>
    <source>
        <strain evidence="2 3">KACC 12383</strain>
    </source>
</reference>
<dbReference type="AlphaFoldDB" id="A0A210PBD2"/>
<keyword evidence="1" id="KW-0812">Transmembrane</keyword>
<feature type="transmembrane region" description="Helical" evidence="1">
    <location>
        <begin position="468"/>
        <end position="489"/>
    </location>
</feature>
<organism evidence="2 3">
    <name type="scientific">Companilactobacillus kimchii</name>
    <dbReference type="NCBI Taxonomy" id="2801452"/>
    <lineage>
        <taxon>Bacteria</taxon>
        <taxon>Bacillati</taxon>
        <taxon>Bacillota</taxon>
        <taxon>Bacilli</taxon>
        <taxon>Lactobacillales</taxon>
        <taxon>Lactobacillaceae</taxon>
        <taxon>Companilactobacillus</taxon>
    </lineage>
</organism>
<evidence type="ECO:0000313" key="2">
    <source>
        <dbReference type="EMBL" id="OWF33793.1"/>
    </source>
</evidence>
<dbReference type="RefSeq" id="WP_054642377.1">
    <property type="nucleotide sequence ID" value="NZ_LNUB01000010.1"/>
</dbReference>
<accession>A0A210PBD2</accession>
<evidence type="ECO:0000313" key="3">
    <source>
        <dbReference type="Proteomes" id="UP000196649"/>
    </source>
</evidence>
<keyword evidence="1" id="KW-0472">Membrane</keyword>
<evidence type="ECO:0000256" key="1">
    <source>
        <dbReference type="SAM" id="Phobius"/>
    </source>
</evidence>
<comment type="caution">
    <text evidence="2">The sequence shown here is derived from an EMBL/GenBank/DDBJ whole genome shotgun (WGS) entry which is preliminary data.</text>
</comment>
<sequence length="626" mass="71781">MAIIGLIFFGLSLIGYSSTLRLLHVNPYFTWITSILVQIMFLYVFAMMNILRIGIWLTTSLGFLLLVGRLVLGYLGKVSIHHEGLHLFDIWMIFLGTVMALVLLNSPLIHYDNYSHWATIVKFLYYTGHLPGASDTIISFTSYPPATALFITQFVTFTGFHEGTMLVAQFILIWAASYTIFSTLRDRSRGLNSMLLCLTIAISYVFNINIRLNNLLVDYVLAIITVAALTGIFVYRKRPKMLAAHVALFIGTLLLIKNSAAFFVVIIAVYYLYILIKQLHPNSWLKRTSLISGQFLGTLLLGAVPFIWWELHVHSTFTASKHEINASAYHSQLVHDGTKGFVSIGQAFIHQIFNIGSLSTQGFLLLNIGLIISWAIIKYLCHRPNKLLKLLGWLDLITFLYYFSLLGMYLLSMPFAEAITLDGFERYMSTVVVLNLFIGMICLVYIIDETYYEQDFSKRSPRNFKSIWSKNGYQLATFLVMFFAIIMMYSEINGTTFTNNYNRHSLPVTLTRVAKPWTKQNDTKILIVDPQKVEVTTYYAGYLANYYFFTNNATGQAIFSKNKKKFNNNLKKYDYVVIPKYDKAFSHAIKNIYHQNIKTGFFRIYSNRLSKIKRTTNQTTNNKILN</sequence>
<keyword evidence="1" id="KW-1133">Transmembrane helix</keyword>
<feature type="transmembrane region" description="Helical" evidence="1">
    <location>
        <begin position="193"/>
        <end position="210"/>
    </location>
</feature>
<name>A0A210PBD2_9LACO</name>
<dbReference type="EMBL" id="MXAL01000002">
    <property type="protein sequence ID" value="OWF33793.1"/>
    <property type="molecule type" value="Genomic_DNA"/>
</dbReference>
<feature type="transmembrane region" description="Helical" evidence="1">
    <location>
        <begin position="427"/>
        <end position="447"/>
    </location>
</feature>
<proteinExistence type="predicted"/>
<dbReference type="Proteomes" id="UP000196649">
    <property type="component" value="Unassembled WGS sequence"/>
</dbReference>
<feature type="transmembrane region" description="Helical" evidence="1">
    <location>
        <begin position="90"/>
        <end position="111"/>
    </location>
</feature>
<feature type="transmembrane region" description="Helical" evidence="1">
    <location>
        <begin position="163"/>
        <end position="181"/>
    </location>
</feature>
<feature type="transmembrane region" description="Helical" evidence="1">
    <location>
        <begin position="53"/>
        <end position="75"/>
    </location>
</feature>
<evidence type="ECO:0008006" key="4">
    <source>
        <dbReference type="Google" id="ProtNLM"/>
    </source>
</evidence>
<feature type="transmembrane region" description="Helical" evidence="1">
    <location>
        <begin position="291"/>
        <end position="309"/>
    </location>
</feature>
<feature type="transmembrane region" description="Helical" evidence="1">
    <location>
        <begin position="216"/>
        <end position="234"/>
    </location>
</feature>
<feature type="transmembrane region" description="Helical" evidence="1">
    <location>
        <begin position="363"/>
        <end position="381"/>
    </location>
</feature>
<feature type="transmembrane region" description="Helical" evidence="1">
    <location>
        <begin position="393"/>
        <end position="415"/>
    </location>
</feature>